<dbReference type="Proteomes" id="UP000217199">
    <property type="component" value="Unassembled WGS sequence"/>
</dbReference>
<accession>A0A286UXR4</accession>
<dbReference type="Gene3D" id="3.60.21.70">
    <property type="entry name" value="PhoD-like phosphatase"/>
    <property type="match status" value="1"/>
</dbReference>
<feature type="compositionally biased region" description="Pro residues" evidence="1">
    <location>
        <begin position="53"/>
        <end position="66"/>
    </location>
</feature>
<gene>
    <name evidence="3" type="ORF">PNOK_0139200</name>
</gene>
<keyword evidence="4" id="KW-1185">Reference proteome</keyword>
<dbReference type="GO" id="GO:0016020">
    <property type="term" value="C:membrane"/>
    <property type="evidence" value="ECO:0007669"/>
    <property type="project" value="TreeGrafter"/>
</dbReference>
<dbReference type="EMBL" id="NBII01000001">
    <property type="protein sequence ID" value="PAV24324.1"/>
    <property type="molecule type" value="Genomic_DNA"/>
</dbReference>
<dbReference type="InterPro" id="IPR038607">
    <property type="entry name" value="PhoD-like_sf"/>
</dbReference>
<evidence type="ECO:0000259" key="2">
    <source>
        <dbReference type="Pfam" id="PF19050"/>
    </source>
</evidence>
<evidence type="ECO:0000256" key="1">
    <source>
        <dbReference type="SAM" id="MobiDB-lite"/>
    </source>
</evidence>
<dbReference type="PANTHER" id="PTHR46689:SF1">
    <property type="entry name" value="PHOD-LIKE PHOSPHATASE DOMAIN-CONTAINING PROTEIN"/>
    <property type="match status" value="1"/>
</dbReference>
<feature type="region of interest" description="Disordered" evidence="1">
    <location>
        <begin position="193"/>
        <end position="237"/>
    </location>
</feature>
<dbReference type="InParanoid" id="A0A286UXR4"/>
<sequence>MDSIGWHASRRAQRRSDLYNNPQRGPDGQYEGIEQAQPVADGVVGGFNINFGPPTPGRLQVPPPFPSARTPSPTDFPPTPPAKDGFTYDSQFQRIVVNRQASVQSNDTLGSYRPEGSFLKKMSAVERSNYLRAVRMNPYLQLMVGPLLRYDTVDERGIWRGACMIVTSDATSVYEPHPVLTYEWDPHVRAQGLSRTSSRMTGKGRSYDLAPHPSDPHSSAPLENASEHLSNSSTSLQESVPGQEIWVYEDTKGRTFTFWRFLIRIPLSQSEMAIKYTINNGQLLEFFVPGRNQNMRVAAYSCNGFSAGVNSDDFRGPGFNSGYDPVWIDLLKKHEEKPFHVLVGGGDQIYCDGLVREPEMQEWLNLPRPELKLKYQISPEMRSAMDRYFFSHYVRQYQAGAFARATASIPQLNMAVFFKKGIIWINTVLVDLIDGFGSYPDDLQRSSVFSTIGSRGYFFYLLFQNFINIEVDGVDDRPGMHSNKSVIIGQQGPYIPFPSHSFLSYMGPSCYILLLDCRAERRKDQVCSPQEYDKVFANLYNLPPHINHLIIQLGIPIAYPRMNFMEALLESKLNPLVAMGKRGSTKVGGFVNKFNADAELLDDLNDHWTAKSHKTERNEFVMKLAEFALKTHTRVTFLSGDVHCAAVGYFKSLNRDKKAPDRPVGQDHRYMLNVISSAIVNTPPPNAVISLVTNRATKTHQTLHHGEIDEGMIPLFTQDTDGSTGNSKVVMGRRNYCIIEVENNGDLKFDIRVEKEKGNGTTVGYAVKAPAPQW</sequence>
<comment type="caution">
    <text evidence="3">The sequence shown here is derived from an EMBL/GenBank/DDBJ whole genome shotgun (WGS) entry which is preliminary data.</text>
</comment>
<proteinExistence type="predicted"/>
<dbReference type="CDD" id="cd07389">
    <property type="entry name" value="MPP_PhoD"/>
    <property type="match status" value="1"/>
</dbReference>
<protein>
    <submittedName>
        <fullName evidence="3">Plasma membrane</fullName>
    </submittedName>
</protein>
<evidence type="ECO:0000313" key="3">
    <source>
        <dbReference type="EMBL" id="PAV24324.1"/>
    </source>
</evidence>
<feature type="region of interest" description="Disordered" evidence="1">
    <location>
        <begin position="1"/>
        <end position="80"/>
    </location>
</feature>
<dbReference type="STRING" id="2282107.A0A286UXR4"/>
<dbReference type="AlphaFoldDB" id="A0A286UXR4"/>
<name>A0A286UXR4_9AGAM</name>
<dbReference type="InterPro" id="IPR043904">
    <property type="entry name" value="PhoD_2-like"/>
</dbReference>
<dbReference type="InterPro" id="IPR018946">
    <property type="entry name" value="PhoD-like_MPP"/>
</dbReference>
<feature type="compositionally biased region" description="Low complexity" evidence="1">
    <location>
        <begin position="208"/>
        <end position="222"/>
    </location>
</feature>
<feature type="domain" description="PhoD-like phosphatase" evidence="2">
    <location>
        <begin position="284"/>
        <end position="570"/>
    </location>
</feature>
<feature type="domain" description="PhoD-like phosphatase" evidence="2">
    <location>
        <begin position="578"/>
        <end position="745"/>
    </location>
</feature>
<dbReference type="PANTHER" id="PTHR46689">
    <property type="entry name" value="MEMBRANE PROTEIN, PUTATIVE-RELATED"/>
    <property type="match status" value="1"/>
</dbReference>
<dbReference type="Pfam" id="PF19050">
    <property type="entry name" value="PhoD_2"/>
    <property type="match status" value="2"/>
</dbReference>
<evidence type="ECO:0000313" key="4">
    <source>
        <dbReference type="Proteomes" id="UP000217199"/>
    </source>
</evidence>
<reference evidence="3 4" key="1">
    <citation type="journal article" date="2017" name="Mol. Ecol.">
        <title>Comparative and population genomic landscape of Phellinus noxius: A hypervariable fungus causing root rot in trees.</title>
        <authorList>
            <person name="Chung C.L."/>
            <person name="Lee T.J."/>
            <person name="Akiba M."/>
            <person name="Lee H.H."/>
            <person name="Kuo T.H."/>
            <person name="Liu D."/>
            <person name="Ke H.M."/>
            <person name="Yokoi T."/>
            <person name="Roa M.B."/>
            <person name="Lu M.J."/>
            <person name="Chang Y.Y."/>
            <person name="Ann P.J."/>
            <person name="Tsai J.N."/>
            <person name="Chen C.Y."/>
            <person name="Tzean S.S."/>
            <person name="Ota Y."/>
            <person name="Hattori T."/>
            <person name="Sahashi N."/>
            <person name="Liou R.F."/>
            <person name="Kikuchi T."/>
            <person name="Tsai I.J."/>
        </authorList>
    </citation>
    <scope>NUCLEOTIDE SEQUENCE [LARGE SCALE GENOMIC DNA]</scope>
    <source>
        <strain evidence="3 4">FFPRI411160</strain>
    </source>
</reference>
<feature type="compositionally biased region" description="Polar residues" evidence="1">
    <location>
        <begin position="227"/>
        <end position="237"/>
    </location>
</feature>
<organism evidence="3 4">
    <name type="scientific">Pyrrhoderma noxium</name>
    <dbReference type="NCBI Taxonomy" id="2282107"/>
    <lineage>
        <taxon>Eukaryota</taxon>
        <taxon>Fungi</taxon>
        <taxon>Dikarya</taxon>
        <taxon>Basidiomycota</taxon>
        <taxon>Agaricomycotina</taxon>
        <taxon>Agaricomycetes</taxon>
        <taxon>Hymenochaetales</taxon>
        <taxon>Hymenochaetaceae</taxon>
        <taxon>Pyrrhoderma</taxon>
    </lineage>
</organism>
<dbReference type="OrthoDB" id="2419400at2759"/>